<reference evidence="2 3" key="1">
    <citation type="submission" date="2024-07" db="EMBL/GenBank/DDBJ databases">
        <title>Chromosome-level genome assembly of the water stick insect Ranatra chinensis (Heteroptera: Nepidae).</title>
        <authorList>
            <person name="Liu X."/>
        </authorList>
    </citation>
    <scope>NUCLEOTIDE SEQUENCE [LARGE SCALE GENOMIC DNA]</scope>
    <source>
        <strain evidence="2">Cailab_2021Rc</strain>
        <tissue evidence="2">Muscle</tissue>
    </source>
</reference>
<evidence type="ECO:0000313" key="3">
    <source>
        <dbReference type="Proteomes" id="UP001558652"/>
    </source>
</evidence>
<keyword evidence="1" id="KW-0732">Signal</keyword>
<keyword evidence="3" id="KW-1185">Reference proteome</keyword>
<dbReference type="AlphaFoldDB" id="A0ABD0YWJ4"/>
<organism evidence="2 3">
    <name type="scientific">Ranatra chinensis</name>
    <dbReference type="NCBI Taxonomy" id="642074"/>
    <lineage>
        <taxon>Eukaryota</taxon>
        <taxon>Metazoa</taxon>
        <taxon>Ecdysozoa</taxon>
        <taxon>Arthropoda</taxon>
        <taxon>Hexapoda</taxon>
        <taxon>Insecta</taxon>
        <taxon>Pterygota</taxon>
        <taxon>Neoptera</taxon>
        <taxon>Paraneoptera</taxon>
        <taxon>Hemiptera</taxon>
        <taxon>Heteroptera</taxon>
        <taxon>Panheteroptera</taxon>
        <taxon>Nepomorpha</taxon>
        <taxon>Nepidae</taxon>
        <taxon>Ranatrinae</taxon>
        <taxon>Ranatra</taxon>
    </lineage>
</organism>
<dbReference type="EMBL" id="JBFDAA010000007">
    <property type="protein sequence ID" value="KAL1130942.1"/>
    <property type="molecule type" value="Genomic_DNA"/>
</dbReference>
<feature type="signal peptide" evidence="1">
    <location>
        <begin position="1"/>
        <end position="24"/>
    </location>
</feature>
<accession>A0ABD0YWJ4</accession>
<evidence type="ECO:0000256" key="1">
    <source>
        <dbReference type="SAM" id="SignalP"/>
    </source>
</evidence>
<dbReference type="Pfam" id="PF03392">
    <property type="entry name" value="OS-D"/>
    <property type="match status" value="1"/>
</dbReference>
<name>A0ABD0YWJ4_9HEMI</name>
<dbReference type="PANTHER" id="PTHR11257">
    <property type="entry name" value="CHEMOSENSORY PROTEIN-RELATED"/>
    <property type="match status" value="1"/>
</dbReference>
<dbReference type="InterPro" id="IPR005055">
    <property type="entry name" value="A10/PebIII"/>
</dbReference>
<dbReference type="Gene3D" id="1.10.2080.10">
    <property type="entry name" value="Insect odorant-binding protein A10/Ejaculatory bulb-specific protein 3"/>
    <property type="match status" value="1"/>
</dbReference>
<dbReference type="SUPFAM" id="SSF100910">
    <property type="entry name" value="Chemosensory protein Csp2"/>
    <property type="match status" value="1"/>
</dbReference>
<gene>
    <name evidence="2" type="ORF">AAG570_012183</name>
</gene>
<comment type="caution">
    <text evidence="2">The sequence shown here is derived from an EMBL/GenBank/DDBJ whole genome shotgun (WGS) entry which is preliminary data.</text>
</comment>
<dbReference type="PANTHER" id="PTHR11257:SF12">
    <property type="entry name" value="EJACULATORY BULB-SPECIFIC PROTEIN 3-RELATED"/>
    <property type="match status" value="1"/>
</dbReference>
<proteinExistence type="predicted"/>
<protein>
    <submittedName>
        <fullName evidence="2">Uncharacterized protein</fullName>
    </submittedName>
</protein>
<feature type="chain" id="PRO_5044896246" evidence="1">
    <location>
        <begin position="25"/>
        <end position="133"/>
    </location>
</feature>
<sequence>MMHSMGGFRVLLFVVLVAATATLAAERYTDKYDSLDIDAILGNERLYQKYLQCLKGGRCTPDGKELKEVLPDALKTGCSKCSEKQRQGVAKVMKFMTEKKPKDLADLEKIYDPTGSYRKQYQEEAKKLGIANK</sequence>
<dbReference type="Proteomes" id="UP001558652">
    <property type="component" value="Unassembled WGS sequence"/>
</dbReference>
<dbReference type="InterPro" id="IPR036682">
    <property type="entry name" value="OS_D_A10/PebIII_sf"/>
</dbReference>
<evidence type="ECO:0000313" key="2">
    <source>
        <dbReference type="EMBL" id="KAL1130942.1"/>
    </source>
</evidence>